<dbReference type="Proteomes" id="UP000712281">
    <property type="component" value="Unassembled WGS sequence"/>
</dbReference>
<feature type="chain" id="PRO_5035740220" description="Prolamin-like domain-containing protein" evidence="1">
    <location>
        <begin position="19"/>
        <end position="55"/>
    </location>
</feature>
<evidence type="ECO:0000256" key="1">
    <source>
        <dbReference type="SAM" id="SignalP"/>
    </source>
</evidence>
<protein>
    <recommendedName>
        <fullName evidence="4">Prolamin-like domain-containing protein</fullName>
    </recommendedName>
</protein>
<evidence type="ECO:0008006" key="4">
    <source>
        <dbReference type="Google" id="ProtNLM"/>
    </source>
</evidence>
<accession>A0A8S9IBF0</accession>
<feature type="signal peptide" evidence="1">
    <location>
        <begin position="1"/>
        <end position="18"/>
    </location>
</feature>
<proteinExistence type="predicted"/>
<gene>
    <name evidence="2" type="ORF">F2Q68_00024440</name>
</gene>
<dbReference type="EMBL" id="QGKW02001911">
    <property type="protein sequence ID" value="KAF2566813.1"/>
    <property type="molecule type" value="Genomic_DNA"/>
</dbReference>
<reference evidence="2" key="1">
    <citation type="submission" date="2019-12" db="EMBL/GenBank/DDBJ databases">
        <title>Genome sequencing and annotation of Brassica cretica.</title>
        <authorList>
            <person name="Studholme D.J."/>
            <person name="Sarris P.F."/>
        </authorList>
    </citation>
    <scope>NUCLEOTIDE SEQUENCE</scope>
    <source>
        <strain evidence="2">PFS-001/15</strain>
        <tissue evidence="2">Leaf</tissue>
    </source>
</reference>
<organism evidence="2 3">
    <name type="scientific">Brassica cretica</name>
    <name type="common">Mustard</name>
    <dbReference type="NCBI Taxonomy" id="69181"/>
    <lineage>
        <taxon>Eukaryota</taxon>
        <taxon>Viridiplantae</taxon>
        <taxon>Streptophyta</taxon>
        <taxon>Embryophyta</taxon>
        <taxon>Tracheophyta</taxon>
        <taxon>Spermatophyta</taxon>
        <taxon>Magnoliopsida</taxon>
        <taxon>eudicotyledons</taxon>
        <taxon>Gunneridae</taxon>
        <taxon>Pentapetalae</taxon>
        <taxon>rosids</taxon>
        <taxon>malvids</taxon>
        <taxon>Brassicales</taxon>
        <taxon>Brassicaceae</taxon>
        <taxon>Brassiceae</taxon>
        <taxon>Brassica</taxon>
    </lineage>
</organism>
<evidence type="ECO:0000313" key="2">
    <source>
        <dbReference type="EMBL" id="KAF2566813.1"/>
    </source>
</evidence>
<dbReference type="AlphaFoldDB" id="A0A8S9IBF0"/>
<name>A0A8S9IBF0_BRACR</name>
<evidence type="ECO:0000313" key="3">
    <source>
        <dbReference type="Proteomes" id="UP000712281"/>
    </source>
</evidence>
<keyword evidence="1" id="KW-0732">Signal</keyword>
<comment type="caution">
    <text evidence="2">The sequence shown here is derived from an EMBL/GenBank/DDBJ whole genome shotgun (WGS) entry which is preliminary data.</text>
</comment>
<sequence>MSTLMSFTLALYSLHVNSDEDDTCCRSVYVNSDEDDTCCRSVLVVVVAPVVTVVV</sequence>